<dbReference type="Proteomes" id="UP000231203">
    <property type="component" value="Unassembled WGS sequence"/>
</dbReference>
<comment type="cofactor">
    <cofactor evidence="3">
        <name>Zn(2+)</name>
        <dbReference type="ChEBI" id="CHEBI:29105"/>
    </cofactor>
    <text evidence="3">Binds 1 zinc ion per subunit.</text>
</comment>
<feature type="binding site" evidence="3 4">
    <location>
        <position position="288"/>
    </location>
    <ligand>
        <name>Zn(2+)</name>
        <dbReference type="ChEBI" id="CHEBI:29105"/>
    </ligand>
</feature>
<dbReference type="PANTHER" id="PTHR11103">
    <property type="entry name" value="SLR1189 PROTEIN"/>
    <property type="match status" value="1"/>
</dbReference>
<dbReference type="InterPro" id="IPR017226">
    <property type="entry name" value="BHMT-like"/>
</dbReference>
<organism evidence="6 7">
    <name type="scientific">Desulfobacter postgatei</name>
    <dbReference type="NCBI Taxonomy" id="2293"/>
    <lineage>
        <taxon>Bacteria</taxon>
        <taxon>Pseudomonadati</taxon>
        <taxon>Thermodesulfobacteriota</taxon>
        <taxon>Desulfobacteria</taxon>
        <taxon>Desulfobacterales</taxon>
        <taxon>Desulfobacteraceae</taxon>
        <taxon>Desulfobacter</taxon>
    </lineage>
</organism>
<dbReference type="EMBL" id="PDTI01000053">
    <property type="protein sequence ID" value="PIE62254.1"/>
    <property type="molecule type" value="Genomic_DNA"/>
</dbReference>
<keyword evidence="3 4" id="KW-0479">Metal-binding</keyword>
<name>A0A2G6MQ92_9BACT</name>
<feature type="binding site" evidence="3 4">
    <location>
        <position position="210"/>
    </location>
    <ligand>
        <name>Zn(2+)</name>
        <dbReference type="ChEBI" id="CHEBI:29105"/>
    </ligand>
</feature>
<comment type="caution">
    <text evidence="6">The sequence shown here is derived from an EMBL/GenBank/DDBJ whole genome shotgun (WGS) entry which is preliminary data.</text>
</comment>
<dbReference type="AlphaFoldDB" id="A0A2G6MQ92"/>
<dbReference type="GO" id="GO:0008168">
    <property type="term" value="F:methyltransferase activity"/>
    <property type="evidence" value="ECO:0007669"/>
    <property type="project" value="UniProtKB-UniRule"/>
</dbReference>
<dbReference type="GO" id="GO:0009086">
    <property type="term" value="P:methionine biosynthetic process"/>
    <property type="evidence" value="ECO:0007669"/>
    <property type="project" value="InterPro"/>
</dbReference>
<dbReference type="PIRSF" id="PIRSF037505">
    <property type="entry name" value="Betaine_HMT"/>
    <property type="match status" value="1"/>
</dbReference>
<dbReference type="Gene3D" id="3.20.20.330">
    <property type="entry name" value="Homocysteine-binding-like domain"/>
    <property type="match status" value="1"/>
</dbReference>
<gene>
    <name evidence="6" type="ORF">CSA25_06020</name>
</gene>
<keyword evidence="1 4" id="KW-0489">Methyltransferase</keyword>
<evidence type="ECO:0000256" key="2">
    <source>
        <dbReference type="ARBA" id="ARBA00022679"/>
    </source>
</evidence>
<reference evidence="6 7" key="1">
    <citation type="submission" date="2017-10" db="EMBL/GenBank/DDBJ databases">
        <title>Novel microbial diversity and functional potential in the marine mammal oral microbiome.</title>
        <authorList>
            <person name="Dudek N.K."/>
            <person name="Sun C.L."/>
            <person name="Burstein D."/>
            <person name="Kantor R.S."/>
            <person name="Aliaga Goltsman D.S."/>
            <person name="Bik E.M."/>
            <person name="Thomas B.C."/>
            <person name="Banfield J.F."/>
            <person name="Relman D.A."/>
        </authorList>
    </citation>
    <scope>NUCLEOTIDE SEQUENCE [LARGE SCALE GENOMIC DNA]</scope>
    <source>
        <strain evidence="6">DOLJORAL78_47_202</strain>
    </source>
</reference>
<keyword evidence="3 4" id="KW-0862">Zinc</keyword>
<evidence type="ECO:0000313" key="6">
    <source>
        <dbReference type="EMBL" id="PIE62254.1"/>
    </source>
</evidence>
<dbReference type="Pfam" id="PF02574">
    <property type="entry name" value="S-methyl_trans"/>
    <property type="match status" value="1"/>
</dbReference>
<dbReference type="GO" id="GO:0032259">
    <property type="term" value="P:methylation"/>
    <property type="evidence" value="ECO:0007669"/>
    <property type="project" value="UniProtKB-KW"/>
</dbReference>
<evidence type="ECO:0000313" key="7">
    <source>
        <dbReference type="Proteomes" id="UP000231203"/>
    </source>
</evidence>
<dbReference type="InterPro" id="IPR036589">
    <property type="entry name" value="HCY_dom_sf"/>
</dbReference>
<accession>A0A2G6MQ92</accession>
<feature type="binding site" evidence="3 4">
    <location>
        <position position="287"/>
    </location>
    <ligand>
        <name>Zn(2+)</name>
        <dbReference type="ChEBI" id="CHEBI:29105"/>
    </ligand>
</feature>
<keyword evidence="2 4" id="KW-0808">Transferase</keyword>
<feature type="domain" description="Hcy-binding" evidence="5">
    <location>
        <begin position="1"/>
        <end position="302"/>
    </location>
</feature>
<dbReference type="InterPro" id="IPR003726">
    <property type="entry name" value="HCY_dom"/>
</dbReference>
<proteinExistence type="predicted"/>
<dbReference type="PANTHER" id="PTHR11103:SF18">
    <property type="entry name" value="SLR1189 PROTEIN"/>
    <property type="match status" value="1"/>
</dbReference>
<dbReference type="GO" id="GO:0008270">
    <property type="term" value="F:zinc ion binding"/>
    <property type="evidence" value="ECO:0007669"/>
    <property type="project" value="InterPro"/>
</dbReference>
<dbReference type="PROSITE" id="PS50970">
    <property type="entry name" value="HCY"/>
    <property type="match status" value="1"/>
</dbReference>
<evidence type="ECO:0000259" key="5">
    <source>
        <dbReference type="PROSITE" id="PS50970"/>
    </source>
</evidence>
<dbReference type="SUPFAM" id="SSF82282">
    <property type="entry name" value="Homocysteine S-methyltransferase"/>
    <property type="match status" value="1"/>
</dbReference>
<protein>
    <submittedName>
        <fullName evidence="6">Homocysteine S-methyltransferase</fullName>
    </submittedName>
</protein>
<evidence type="ECO:0000256" key="3">
    <source>
        <dbReference type="PIRSR" id="PIRSR037505-2"/>
    </source>
</evidence>
<sequence length="305" mass="33575">MATGKVTILDVGIGRELERQGAPFKQPEWSALAMMEAPWVVKMVHKAFIESGASVITANSYALVPFHLGEETFKNQSRVLARIAGKTARAAVDETLPRTRVAGSIPPLFGSYRADLYRPERVVEIATPLIEELSEYIDIWLCETQSLIDEPLRIKSLTDHLDTSGKPFWVSFTLDDLHLNREPMLRSGESVAEAVNAMANAGVNAVLFNCCQPEVISQAIKVTRNQLAQLGRRDIEIGAYANAFPPQSEDAKANEALNEMRTDLTPSSYLNWAQKWIQQGATLIGGCCGIGPEHIAVLSENLVRD</sequence>
<evidence type="ECO:0000256" key="4">
    <source>
        <dbReference type="PROSITE-ProRule" id="PRU00333"/>
    </source>
</evidence>
<evidence type="ECO:0000256" key="1">
    <source>
        <dbReference type="ARBA" id="ARBA00022603"/>
    </source>
</evidence>